<dbReference type="AlphaFoldDB" id="J0PFY7"/>
<comment type="caution">
    <text evidence="1">The sequence shown here is derived from an EMBL/GenBank/DDBJ whole genome shotgun (WGS) entry which is preliminary data.</text>
</comment>
<sequence>MKPLKQVVKAKSFKYKNIKAHQLIKLEHYKKIKDQAFLVFFKGLTLRVIIAGF</sequence>
<dbReference type="EMBL" id="AKPJ01000006">
    <property type="protein sequence ID" value="EJB97470.1"/>
    <property type="molecule type" value="Genomic_DNA"/>
</dbReference>
<organism evidence="1 2">
    <name type="scientific">Helicobacter pylori Hp P-2</name>
    <dbReference type="NCBI Taxonomy" id="992073"/>
    <lineage>
        <taxon>Bacteria</taxon>
        <taxon>Pseudomonadati</taxon>
        <taxon>Campylobacterota</taxon>
        <taxon>Epsilonproteobacteria</taxon>
        <taxon>Campylobacterales</taxon>
        <taxon>Helicobacteraceae</taxon>
        <taxon>Helicobacter</taxon>
    </lineage>
</organism>
<gene>
    <name evidence="1" type="ORF">HPHPP2_1698</name>
</gene>
<accession>J0PFY7</accession>
<protein>
    <submittedName>
        <fullName evidence="1">Uncharacterized protein</fullName>
    </submittedName>
</protein>
<proteinExistence type="predicted"/>
<name>J0PFY7_HELPX</name>
<dbReference type="PATRIC" id="fig|992073.3.peg.1647"/>
<dbReference type="Proteomes" id="UP000004326">
    <property type="component" value="Unassembled WGS sequence"/>
</dbReference>
<evidence type="ECO:0000313" key="1">
    <source>
        <dbReference type="EMBL" id="EJB97470.1"/>
    </source>
</evidence>
<evidence type="ECO:0000313" key="2">
    <source>
        <dbReference type="Proteomes" id="UP000004326"/>
    </source>
</evidence>
<reference evidence="1 2" key="1">
    <citation type="journal article" date="2013" name="Pathog. Dis.">
        <title>Genome sequences of 65 Helicobacter pylori strains isolated from asymptomatic individuals and patients with gastric cancer, peptic ulcer disease, or gastritis.</title>
        <authorList>
            <person name="Blanchard T.G."/>
            <person name="Czinn S.J."/>
            <person name="Correa P."/>
            <person name="Nakazawa T."/>
            <person name="Keelan M."/>
            <person name="Morningstar L."/>
            <person name="Santana-Cruz I."/>
            <person name="Maroo A."/>
            <person name="McCracken C."/>
            <person name="Shefchek K."/>
            <person name="Daugherty S."/>
            <person name="Song Y."/>
            <person name="Fraser C.M."/>
            <person name="Fricke W.F."/>
        </authorList>
    </citation>
    <scope>NUCLEOTIDE SEQUENCE [LARGE SCALE GENOMIC DNA]</scope>
    <source>
        <strain evidence="1 2">Hp P-2</strain>
    </source>
</reference>